<reference evidence="8 9" key="1">
    <citation type="submission" date="2021-01" db="EMBL/GenBank/DDBJ databases">
        <title>WGS of actinomycetes isolated from Thailand.</title>
        <authorList>
            <person name="Thawai C."/>
        </authorList>
    </citation>
    <scope>NUCLEOTIDE SEQUENCE [LARGE SCALE GENOMIC DNA]</scope>
    <source>
        <strain evidence="8 9">LPG 2</strain>
    </source>
</reference>
<dbReference type="EMBL" id="JAERRJ010000016">
    <property type="protein sequence ID" value="MBL1079381.1"/>
    <property type="molecule type" value="Genomic_DNA"/>
</dbReference>
<evidence type="ECO:0000313" key="8">
    <source>
        <dbReference type="EMBL" id="MBL1079381.1"/>
    </source>
</evidence>
<evidence type="ECO:0000256" key="7">
    <source>
        <dbReference type="RuleBase" id="RU000461"/>
    </source>
</evidence>
<dbReference type="PRINTS" id="PR00385">
    <property type="entry name" value="P450"/>
</dbReference>
<sequence>MTETSTETPFYPMPRAAACPFAPAPQVREIAAAGPISKVRTWEDKVAWLVTGYEELRALFPDPNVHLDNKHPNFPYISPAMKALAELSPRTMFNTDGAEHARFRRMLAKPFTPKRLELLRPLVQKAVDERIDEMLAAGDSVDLVRALGLPVPSLVICELLGVPYEDHEYFQRSTEIGFDSNTSLEEAQQITIEMLGYLNKLLESKLENPGEDMISDMAELVRAGELQSWEAALQAVGFLAAGHETTANMIGLSVLALLERPEQLALLRDIDDPKLLSSALDELVRYMSITHTGLRRVAAADIEIAGETIREGDGIIFDIGAANWNPETFPDPETIDVTRPNAAQHLAFGAGRHNCIGLQLARLELGITLQTLFRRVPTLRLATTIDQISFKEDAMVYGITTLPVEW</sequence>
<dbReference type="PANTHER" id="PTHR46696">
    <property type="entry name" value="P450, PUTATIVE (EUROFUNG)-RELATED"/>
    <property type="match status" value="1"/>
</dbReference>
<comment type="similarity">
    <text evidence="1 7">Belongs to the cytochrome P450 family.</text>
</comment>
<dbReference type="InterPro" id="IPR001128">
    <property type="entry name" value="Cyt_P450"/>
</dbReference>
<dbReference type="InterPro" id="IPR002397">
    <property type="entry name" value="Cyt_P450_B"/>
</dbReference>
<evidence type="ECO:0000256" key="5">
    <source>
        <dbReference type="ARBA" id="ARBA00023004"/>
    </source>
</evidence>
<proteinExistence type="inferred from homology"/>
<gene>
    <name evidence="8" type="ORF">JK358_33745</name>
</gene>
<comment type="caution">
    <text evidence="8">The sequence shown here is derived from an EMBL/GenBank/DDBJ whole genome shotgun (WGS) entry which is preliminary data.</text>
</comment>
<dbReference type="InterPro" id="IPR017972">
    <property type="entry name" value="Cyt_P450_CS"/>
</dbReference>
<dbReference type="PRINTS" id="PR00359">
    <property type="entry name" value="BP450"/>
</dbReference>
<keyword evidence="6 7" id="KW-0503">Monooxygenase</keyword>
<accession>A0ABS1MFF1</accession>
<dbReference type="CDD" id="cd11030">
    <property type="entry name" value="CYP105-like"/>
    <property type="match status" value="1"/>
</dbReference>
<evidence type="ECO:0000256" key="4">
    <source>
        <dbReference type="ARBA" id="ARBA00023002"/>
    </source>
</evidence>
<evidence type="ECO:0000256" key="2">
    <source>
        <dbReference type="ARBA" id="ARBA00022617"/>
    </source>
</evidence>
<dbReference type="InterPro" id="IPR036396">
    <property type="entry name" value="Cyt_P450_sf"/>
</dbReference>
<keyword evidence="2 7" id="KW-0349">Heme</keyword>
<keyword evidence="3 7" id="KW-0479">Metal-binding</keyword>
<dbReference type="Pfam" id="PF00067">
    <property type="entry name" value="p450"/>
    <property type="match status" value="1"/>
</dbReference>
<evidence type="ECO:0000256" key="3">
    <source>
        <dbReference type="ARBA" id="ARBA00022723"/>
    </source>
</evidence>
<dbReference type="SUPFAM" id="SSF48264">
    <property type="entry name" value="Cytochrome P450"/>
    <property type="match status" value="1"/>
</dbReference>
<keyword evidence="5 7" id="KW-0408">Iron</keyword>
<keyword evidence="4 7" id="KW-0560">Oxidoreductase</keyword>
<evidence type="ECO:0000256" key="6">
    <source>
        <dbReference type="ARBA" id="ARBA00023033"/>
    </source>
</evidence>
<dbReference type="Proteomes" id="UP000602198">
    <property type="component" value="Unassembled WGS sequence"/>
</dbReference>
<evidence type="ECO:0000313" key="9">
    <source>
        <dbReference type="Proteomes" id="UP000602198"/>
    </source>
</evidence>
<dbReference type="PANTHER" id="PTHR46696:SF1">
    <property type="entry name" value="CYTOCHROME P450 YJIB-RELATED"/>
    <property type="match status" value="1"/>
</dbReference>
<dbReference type="RefSeq" id="WP_201955676.1">
    <property type="nucleotide sequence ID" value="NZ_JAERRJ010000016.1"/>
</dbReference>
<dbReference type="PROSITE" id="PS00086">
    <property type="entry name" value="CYTOCHROME_P450"/>
    <property type="match status" value="1"/>
</dbReference>
<name>A0ABS1MFF1_9NOCA</name>
<evidence type="ECO:0000256" key="1">
    <source>
        <dbReference type="ARBA" id="ARBA00010617"/>
    </source>
</evidence>
<protein>
    <submittedName>
        <fullName evidence="8">Cytochrome P450</fullName>
    </submittedName>
</protein>
<keyword evidence="9" id="KW-1185">Reference proteome</keyword>
<organism evidence="8 9">
    <name type="scientific">Nocardia acididurans</name>
    <dbReference type="NCBI Taxonomy" id="2802282"/>
    <lineage>
        <taxon>Bacteria</taxon>
        <taxon>Bacillati</taxon>
        <taxon>Actinomycetota</taxon>
        <taxon>Actinomycetes</taxon>
        <taxon>Mycobacteriales</taxon>
        <taxon>Nocardiaceae</taxon>
        <taxon>Nocardia</taxon>
    </lineage>
</organism>
<dbReference type="Gene3D" id="1.10.630.10">
    <property type="entry name" value="Cytochrome P450"/>
    <property type="match status" value="1"/>
</dbReference>